<keyword evidence="2" id="KW-0812">Transmembrane</keyword>
<feature type="compositionally biased region" description="Low complexity" evidence="1">
    <location>
        <begin position="175"/>
        <end position="191"/>
    </location>
</feature>
<evidence type="ECO:0000256" key="1">
    <source>
        <dbReference type="SAM" id="MobiDB-lite"/>
    </source>
</evidence>
<proteinExistence type="predicted"/>
<name>A0A7H0II83_9ACTN</name>
<evidence type="ECO:0000256" key="3">
    <source>
        <dbReference type="SAM" id="SignalP"/>
    </source>
</evidence>
<keyword evidence="5" id="KW-1185">Reference proteome</keyword>
<evidence type="ECO:0000256" key="2">
    <source>
        <dbReference type="SAM" id="Phobius"/>
    </source>
</evidence>
<keyword evidence="2" id="KW-0472">Membrane</keyword>
<organism evidence="4 5">
    <name type="scientific">Streptomyces roseirectus</name>
    <dbReference type="NCBI Taxonomy" id="2768066"/>
    <lineage>
        <taxon>Bacteria</taxon>
        <taxon>Bacillati</taxon>
        <taxon>Actinomycetota</taxon>
        <taxon>Actinomycetes</taxon>
        <taxon>Kitasatosporales</taxon>
        <taxon>Streptomycetaceae</taxon>
        <taxon>Streptomyces</taxon>
    </lineage>
</organism>
<gene>
    <name evidence="4" type="ORF">IAG44_25795</name>
</gene>
<feature type="compositionally biased region" description="Low complexity" evidence="1">
    <location>
        <begin position="142"/>
        <end position="151"/>
    </location>
</feature>
<dbReference type="EMBL" id="CP060828">
    <property type="protein sequence ID" value="QNP72499.1"/>
    <property type="molecule type" value="Genomic_DNA"/>
</dbReference>
<keyword evidence="2" id="KW-1133">Transmembrane helix</keyword>
<keyword evidence="3" id="KW-0732">Signal</keyword>
<protein>
    <recommendedName>
        <fullName evidence="6">Gram-positive cocci surface proteins LPxTG domain-containing protein</fullName>
    </recommendedName>
</protein>
<dbReference type="KEGG" id="sroi:IAG44_25795"/>
<evidence type="ECO:0008006" key="6">
    <source>
        <dbReference type="Google" id="ProtNLM"/>
    </source>
</evidence>
<evidence type="ECO:0000313" key="5">
    <source>
        <dbReference type="Proteomes" id="UP000516052"/>
    </source>
</evidence>
<feature type="transmembrane region" description="Helical" evidence="2">
    <location>
        <begin position="274"/>
        <end position="295"/>
    </location>
</feature>
<feature type="chain" id="PRO_5028989376" description="Gram-positive cocci surface proteins LPxTG domain-containing protein" evidence="3">
    <location>
        <begin position="29"/>
        <end position="299"/>
    </location>
</feature>
<reference evidence="4 5" key="1">
    <citation type="submission" date="2020-08" db="EMBL/GenBank/DDBJ databases">
        <title>A novel species.</title>
        <authorList>
            <person name="Gao J."/>
        </authorList>
    </citation>
    <scope>NUCLEOTIDE SEQUENCE [LARGE SCALE GENOMIC DNA]</scope>
    <source>
        <strain evidence="4 5">CRXT-G-22</strain>
    </source>
</reference>
<accession>A0A7H0II83</accession>
<evidence type="ECO:0000313" key="4">
    <source>
        <dbReference type="EMBL" id="QNP72499.1"/>
    </source>
</evidence>
<sequence>MRPCPSLARRLAGSVLGPALLCAPTFLATPAAALALDPGALPARPAEVPACATPGTRDFPLTARLRGGPESYEAGGGHGVWYLDLVNTTGRDCTGVHPVVVLVDSQRELRADQVRLDFYEGRHLHAVHFEETDADELVGPFGEDAGSAEDAGGTGHADHTEGTGTAEPPQPPGTPADGTAGTPAANPPFTGFSVPAHRTLTVKLRLALTTSAAANDVTAHAAVVQRQGDDGEWVGQSNPYRFTVEAAADSDTAQETGPSTEGAHELASTGLGPAVASAAVIAGGLLVAGAGLVAASRRR</sequence>
<dbReference type="AlphaFoldDB" id="A0A7H0II83"/>
<dbReference type="RefSeq" id="WP_187749451.1">
    <property type="nucleotide sequence ID" value="NZ_CP060828.1"/>
</dbReference>
<feature type="signal peptide" evidence="3">
    <location>
        <begin position="1"/>
        <end position="28"/>
    </location>
</feature>
<feature type="region of interest" description="Disordered" evidence="1">
    <location>
        <begin position="137"/>
        <end position="192"/>
    </location>
</feature>
<dbReference type="Proteomes" id="UP000516052">
    <property type="component" value="Chromosome"/>
</dbReference>